<feature type="compositionally biased region" description="Basic residues" evidence="1">
    <location>
        <begin position="1"/>
        <end position="12"/>
    </location>
</feature>
<feature type="compositionally biased region" description="Low complexity" evidence="1">
    <location>
        <begin position="19"/>
        <end position="49"/>
    </location>
</feature>
<evidence type="ECO:0000313" key="3">
    <source>
        <dbReference type="Proteomes" id="UP001178507"/>
    </source>
</evidence>
<feature type="region of interest" description="Disordered" evidence="1">
    <location>
        <begin position="264"/>
        <end position="292"/>
    </location>
</feature>
<evidence type="ECO:0000256" key="1">
    <source>
        <dbReference type="SAM" id="MobiDB-lite"/>
    </source>
</evidence>
<feature type="region of interest" description="Disordered" evidence="1">
    <location>
        <begin position="1"/>
        <end position="82"/>
    </location>
</feature>
<protein>
    <submittedName>
        <fullName evidence="2">Uncharacterized protein</fullName>
    </submittedName>
</protein>
<organism evidence="2 3">
    <name type="scientific">Effrenium voratum</name>
    <dbReference type="NCBI Taxonomy" id="2562239"/>
    <lineage>
        <taxon>Eukaryota</taxon>
        <taxon>Sar</taxon>
        <taxon>Alveolata</taxon>
        <taxon>Dinophyceae</taxon>
        <taxon>Suessiales</taxon>
        <taxon>Symbiodiniaceae</taxon>
        <taxon>Effrenium</taxon>
    </lineage>
</organism>
<reference evidence="2" key="1">
    <citation type="submission" date="2023-08" db="EMBL/GenBank/DDBJ databases">
        <authorList>
            <person name="Chen Y."/>
            <person name="Shah S."/>
            <person name="Dougan E. K."/>
            <person name="Thang M."/>
            <person name="Chan C."/>
        </authorList>
    </citation>
    <scope>NUCLEOTIDE SEQUENCE</scope>
</reference>
<dbReference type="EMBL" id="CAUJNA010003437">
    <property type="protein sequence ID" value="CAJ1402007.1"/>
    <property type="molecule type" value="Genomic_DNA"/>
</dbReference>
<accession>A0AA36NCE9</accession>
<comment type="caution">
    <text evidence="2">The sequence shown here is derived from an EMBL/GenBank/DDBJ whole genome shotgun (WGS) entry which is preliminary data.</text>
</comment>
<feature type="compositionally biased region" description="Pro residues" evidence="1">
    <location>
        <begin position="58"/>
        <end position="70"/>
    </location>
</feature>
<keyword evidence="3" id="KW-1185">Reference proteome</keyword>
<gene>
    <name evidence="2" type="ORF">EVOR1521_LOCUS24997</name>
</gene>
<dbReference type="AlphaFoldDB" id="A0AA36NCE9"/>
<sequence>MAGKKSKSKKSVAKVNGTASRPAAPAAPVAPAAETPAASEAAEPSALVEPAERSEPAKPAPKAPKAPLPDPAWHKSSGTARPFRQQLKDKKFRGFICGVDAASLDDCAAELIPDEVKEPKKQALSKWLGCQESDLNFRKLDGLELYFSASARRNAAVNKLASQIAWACGVEIIAVGKLAIVTESSARPGVLGKMRDARVFESLEQKMKKIDAQNEFGSLFYVPIPRDPGPEQLQSEEISAASRGYAELIQHCKTLFEERGAKKEVFEEPESDEEENADALRQDTGVENEKHDRQNPLLNAFKRHGFNLVYLSEAINVILVDQACQTHAQKRRGVNVAVARYIYHKFGAPHLERIVSNLRGDVLVFKASQWDSEEACRAAPYLLADEPDLWPWVEA</sequence>
<evidence type="ECO:0000313" key="2">
    <source>
        <dbReference type="EMBL" id="CAJ1402007.1"/>
    </source>
</evidence>
<name>A0AA36NCE9_9DINO</name>
<feature type="compositionally biased region" description="Acidic residues" evidence="1">
    <location>
        <begin position="267"/>
        <end position="277"/>
    </location>
</feature>
<dbReference type="Proteomes" id="UP001178507">
    <property type="component" value="Unassembled WGS sequence"/>
</dbReference>
<proteinExistence type="predicted"/>